<dbReference type="Pfam" id="PF01381">
    <property type="entry name" value="HTH_3"/>
    <property type="match status" value="1"/>
</dbReference>
<dbReference type="PIRSF" id="PIRSF019251">
    <property type="entry name" value="Rv0465c"/>
    <property type="match status" value="1"/>
</dbReference>
<comment type="similarity">
    <text evidence="1">Belongs to the short-chain fatty acyl-CoA assimilation regulator (ScfR) family.</text>
</comment>
<feature type="domain" description="HTH cro/C1-type" evidence="5">
    <location>
        <begin position="14"/>
        <end position="68"/>
    </location>
</feature>
<dbReference type="PROSITE" id="PS50943">
    <property type="entry name" value="HTH_CROC1"/>
    <property type="match status" value="1"/>
</dbReference>
<evidence type="ECO:0000313" key="7">
    <source>
        <dbReference type="Proteomes" id="UP001354971"/>
    </source>
</evidence>
<gene>
    <name evidence="6" type="ORF">V0U79_05335</name>
</gene>
<dbReference type="InterPro" id="IPR050807">
    <property type="entry name" value="TransReg_Diox_bact_type"/>
</dbReference>
<evidence type="ECO:0000256" key="1">
    <source>
        <dbReference type="ARBA" id="ARBA00007227"/>
    </source>
</evidence>
<keyword evidence="7" id="KW-1185">Reference proteome</keyword>
<comment type="caution">
    <text evidence="6">The sequence shown here is derived from an EMBL/GenBank/DDBJ whole genome shotgun (WGS) entry which is preliminary data.</text>
</comment>
<evidence type="ECO:0000256" key="2">
    <source>
        <dbReference type="ARBA" id="ARBA00023015"/>
    </source>
</evidence>
<keyword evidence="4" id="KW-0804">Transcription</keyword>
<dbReference type="Pfam" id="PF09856">
    <property type="entry name" value="ScfRs"/>
    <property type="match status" value="1"/>
</dbReference>
<dbReference type="Proteomes" id="UP001354971">
    <property type="component" value="Unassembled WGS sequence"/>
</dbReference>
<dbReference type="InterPro" id="IPR001387">
    <property type="entry name" value="Cro/C1-type_HTH"/>
</dbReference>
<dbReference type="SUPFAM" id="SSF47413">
    <property type="entry name" value="lambda repressor-like DNA-binding domains"/>
    <property type="match status" value="1"/>
</dbReference>
<dbReference type="InterPro" id="IPR026281">
    <property type="entry name" value="HTH_RamB"/>
</dbReference>
<dbReference type="SMART" id="SM00530">
    <property type="entry name" value="HTH_XRE"/>
    <property type="match status" value="1"/>
</dbReference>
<keyword evidence="3" id="KW-0238">DNA-binding</keyword>
<evidence type="ECO:0000256" key="4">
    <source>
        <dbReference type="ARBA" id="ARBA00023163"/>
    </source>
</evidence>
<protein>
    <submittedName>
        <fullName evidence="6">Short-chain fatty acyl-CoA regulator family protein</fullName>
    </submittedName>
</protein>
<name>A0ABU7LQ78_9PROT</name>
<dbReference type="PANTHER" id="PTHR46797:SF23">
    <property type="entry name" value="HTH-TYPE TRANSCRIPTIONAL REGULATOR SUTR"/>
    <property type="match status" value="1"/>
</dbReference>
<dbReference type="InterPro" id="IPR010359">
    <property type="entry name" value="IrrE_HExxH"/>
</dbReference>
<evidence type="ECO:0000259" key="5">
    <source>
        <dbReference type="PROSITE" id="PS50943"/>
    </source>
</evidence>
<dbReference type="Pfam" id="PF06114">
    <property type="entry name" value="Peptidase_M78"/>
    <property type="match status" value="1"/>
</dbReference>
<dbReference type="RefSeq" id="WP_330198445.1">
    <property type="nucleotide sequence ID" value="NZ_JAZDRP010000003.1"/>
</dbReference>
<evidence type="ECO:0000256" key="3">
    <source>
        <dbReference type="ARBA" id="ARBA00023125"/>
    </source>
</evidence>
<sequence>MDLQAEKIFAGARLRRLRRERGLTQADAADLLGLSPSYLNLLERNQRPVTARVLLALAQAFDIDVRSLAEGSDRQLITDLEAAAADPALAALELDRTELTELAETQPRAAEALTQMHQAYRSAAESSADLAAQLQGGDQPGRLNDTEAVRNAIDRRNNYFAAIEAAADEFGASLKLTLDNRVTVLEERLKTEHGIVVRTFEDAVMGGARQRMDFHTRRLMLSDRLSPLARPMQLATTMALLEFDDLLDRQVKDAGLETKAEQALYRMGLARYFAGALLAPYETFLTSAEKLRYDIESLQRQFGLGFEATCHRLTTLHRPDRSGIPFFMVRIDPAGNVSKRFGSGVLPFARSGGSCPKWSLFEAFRAQERLHTQRFALPDNSEYLSIAKAVSRPAGPNEPPVLQAVAVGCEWARADETIFADALLHRTATPVGITCRLCERAACSHRAFPSMQREMSVNPWRQAAGPYASDEL</sequence>
<dbReference type="Gene3D" id="1.10.260.40">
    <property type="entry name" value="lambda repressor-like DNA-binding domains"/>
    <property type="match status" value="1"/>
</dbReference>
<dbReference type="EMBL" id="JAZDRP010000003">
    <property type="protein sequence ID" value="MEE2525781.1"/>
    <property type="molecule type" value="Genomic_DNA"/>
</dbReference>
<dbReference type="InterPro" id="IPR010982">
    <property type="entry name" value="Lambda_DNA-bd_dom_sf"/>
</dbReference>
<dbReference type="InterPro" id="IPR018653">
    <property type="entry name" value="ScfR_C"/>
</dbReference>
<keyword evidence="2" id="KW-0805">Transcription regulation</keyword>
<organism evidence="6 7">
    <name type="scientific">Hyphobacterium lacteum</name>
    <dbReference type="NCBI Taxonomy" id="3116575"/>
    <lineage>
        <taxon>Bacteria</taxon>
        <taxon>Pseudomonadati</taxon>
        <taxon>Pseudomonadota</taxon>
        <taxon>Alphaproteobacteria</taxon>
        <taxon>Maricaulales</taxon>
        <taxon>Maricaulaceae</taxon>
        <taxon>Hyphobacterium</taxon>
    </lineage>
</organism>
<accession>A0ABU7LQ78</accession>
<dbReference type="CDD" id="cd00093">
    <property type="entry name" value="HTH_XRE"/>
    <property type="match status" value="1"/>
</dbReference>
<evidence type="ECO:0000313" key="6">
    <source>
        <dbReference type="EMBL" id="MEE2525781.1"/>
    </source>
</evidence>
<proteinExistence type="inferred from homology"/>
<dbReference type="PANTHER" id="PTHR46797">
    <property type="entry name" value="HTH-TYPE TRANSCRIPTIONAL REGULATOR"/>
    <property type="match status" value="1"/>
</dbReference>
<reference evidence="6 7" key="1">
    <citation type="submission" date="2024-01" db="EMBL/GenBank/DDBJ databases">
        <title>Hyphobacterium bacterium isolated from marine sediment.</title>
        <authorList>
            <person name="Zhao S."/>
        </authorList>
    </citation>
    <scope>NUCLEOTIDE SEQUENCE [LARGE SCALE GENOMIC DNA]</scope>
    <source>
        <strain evidence="7">HN65</strain>
    </source>
</reference>